<dbReference type="OrthoDB" id="176168at2"/>
<dbReference type="Gene3D" id="2.60.120.560">
    <property type="entry name" value="Exo-inulinase, domain 1"/>
    <property type="match status" value="1"/>
</dbReference>
<dbReference type="STRING" id="408657.SAMN04487995_0981"/>
<dbReference type="RefSeq" id="WP_090332813.1">
    <property type="nucleotide sequence ID" value="NZ_FNXY01000002.1"/>
</dbReference>
<proteinExistence type="predicted"/>
<keyword evidence="1" id="KW-0732">Signal</keyword>
<evidence type="ECO:0000259" key="2">
    <source>
        <dbReference type="Pfam" id="PF06439"/>
    </source>
</evidence>
<dbReference type="Pfam" id="PF06439">
    <property type="entry name" value="3keto-disac_hyd"/>
    <property type="match status" value="1"/>
</dbReference>
<evidence type="ECO:0000313" key="3">
    <source>
        <dbReference type="EMBL" id="SEI50020.1"/>
    </source>
</evidence>
<dbReference type="GO" id="GO:0016787">
    <property type="term" value="F:hydrolase activity"/>
    <property type="evidence" value="ECO:0007669"/>
    <property type="project" value="InterPro"/>
</dbReference>
<sequence length="254" mass="27445">MKKITMIVAGILTAAASHAQLQPSKQTPESSELWTPVPRVITPGKPSTAVSGFTAPSDATVLFDGKNLDQWVSANEGGGAAPWTVADGALTCAPKKGDIQTKKNFTDYQLHIEWRTPAKVEGSGQGRGNSGIFMQGIYELQVLDSYNNPTYSNGQAGSIYKQTMPLVNATVGPGEWQTYDVVYTAPHFNKDGQMTIPPYITVIHNGVVVQNHTAIQGTTPYIGQPNITPHGAGPIKLQDHNNTTSFRNIWIREI</sequence>
<feature type="domain" description="3-keto-alpha-glucoside-1,2-lyase/3-keto-2-hydroxy-glucal hydratase" evidence="2">
    <location>
        <begin position="59"/>
        <end position="252"/>
    </location>
</feature>
<name>A0A1H6RDZ6_9BACT</name>
<keyword evidence="4" id="KW-1185">Reference proteome</keyword>
<reference evidence="3 4" key="1">
    <citation type="submission" date="2016-10" db="EMBL/GenBank/DDBJ databases">
        <authorList>
            <person name="de Groot N.N."/>
        </authorList>
    </citation>
    <scope>NUCLEOTIDE SEQUENCE [LARGE SCALE GENOMIC DNA]</scope>
    <source>
        <strain evidence="3 4">DSM 19938</strain>
    </source>
</reference>
<evidence type="ECO:0000256" key="1">
    <source>
        <dbReference type="SAM" id="SignalP"/>
    </source>
</evidence>
<organism evidence="3 4">
    <name type="scientific">Dyadobacter koreensis</name>
    <dbReference type="NCBI Taxonomy" id="408657"/>
    <lineage>
        <taxon>Bacteria</taxon>
        <taxon>Pseudomonadati</taxon>
        <taxon>Bacteroidota</taxon>
        <taxon>Cytophagia</taxon>
        <taxon>Cytophagales</taxon>
        <taxon>Spirosomataceae</taxon>
        <taxon>Dyadobacter</taxon>
    </lineage>
</organism>
<feature type="signal peptide" evidence="1">
    <location>
        <begin position="1"/>
        <end position="19"/>
    </location>
</feature>
<dbReference type="EMBL" id="FNXY01000002">
    <property type="protein sequence ID" value="SEI50020.1"/>
    <property type="molecule type" value="Genomic_DNA"/>
</dbReference>
<accession>A0A1H6RDZ6</accession>
<dbReference type="Proteomes" id="UP000199532">
    <property type="component" value="Unassembled WGS sequence"/>
</dbReference>
<dbReference type="InterPro" id="IPR010496">
    <property type="entry name" value="AL/BT2_dom"/>
</dbReference>
<protein>
    <recommendedName>
        <fullName evidence="2">3-keto-alpha-glucoside-1,2-lyase/3-keto-2-hydroxy-glucal hydratase domain-containing protein</fullName>
    </recommendedName>
</protein>
<evidence type="ECO:0000313" key="4">
    <source>
        <dbReference type="Proteomes" id="UP000199532"/>
    </source>
</evidence>
<feature type="chain" id="PRO_5011445501" description="3-keto-alpha-glucoside-1,2-lyase/3-keto-2-hydroxy-glucal hydratase domain-containing protein" evidence="1">
    <location>
        <begin position="20"/>
        <end position="254"/>
    </location>
</feature>
<gene>
    <name evidence="3" type="ORF">SAMN04487995_0981</name>
</gene>
<dbReference type="AlphaFoldDB" id="A0A1H6RDZ6"/>